<dbReference type="PANTHER" id="PTHR12308">
    <property type="entry name" value="ANOCTAMIN"/>
    <property type="match status" value="1"/>
</dbReference>
<evidence type="ECO:0000256" key="6">
    <source>
        <dbReference type="SAM" id="Phobius"/>
    </source>
</evidence>
<dbReference type="OrthoDB" id="296386at2759"/>
<proteinExistence type="predicted"/>
<feature type="transmembrane region" description="Helical" evidence="6">
    <location>
        <begin position="412"/>
        <end position="433"/>
    </location>
</feature>
<dbReference type="Proteomes" id="UP000693981">
    <property type="component" value="Unassembled WGS sequence"/>
</dbReference>
<feature type="transmembrane region" description="Helical" evidence="6">
    <location>
        <begin position="304"/>
        <end position="331"/>
    </location>
</feature>
<feature type="compositionally biased region" description="Low complexity" evidence="5">
    <location>
        <begin position="786"/>
        <end position="798"/>
    </location>
</feature>
<feature type="region of interest" description="Disordered" evidence="5">
    <location>
        <begin position="761"/>
        <end position="814"/>
    </location>
</feature>
<feature type="transmembrane region" description="Helical" evidence="6">
    <location>
        <begin position="495"/>
        <end position="518"/>
    </location>
</feature>
<dbReference type="InterPro" id="IPR049452">
    <property type="entry name" value="Anoctamin_TM"/>
</dbReference>
<name>A0A8T1WV71_9STRA</name>
<feature type="compositionally biased region" description="Polar residues" evidence="5">
    <location>
        <begin position="1059"/>
        <end position="1072"/>
    </location>
</feature>
<dbReference type="GO" id="GO:0016020">
    <property type="term" value="C:membrane"/>
    <property type="evidence" value="ECO:0007669"/>
    <property type="project" value="UniProtKB-SubCell"/>
</dbReference>
<feature type="compositionally biased region" description="Polar residues" evidence="5">
    <location>
        <begin position="799"/>
        <end position="814"/>
    </location>
</feature>
<comment type="subcellular location">
    <subcellularLocation>
        <location evidence="1">Membrane</location>
        <topology evidence="1">Multi-pass membrane protein</topology>
    </subcellularLocation>
</comment>
<keyword evidence="9" id="KW-1185">Reference proteome</keyword>
<feature type="transmembrane region" description="Helical" evidence="6">
    <location>
        <begin position="337"/>
        <end position="357"/>
    </location>
</feature>
<comment type="caution">
    <text evidence="8">The sequence shown here is derived from an EMBL/GenBank/DDBJ whole genome shotgun (WGS) entry which is preliminary data.</text>
</comment>
<keyword evidence="3 6" id="KW-1133">Transmembrane helix</keyword>
<evidence type="ECO:0000313" key="9">
    <source>
        <dbReference type="Proteomes" id="UP000693981"/>
    </source>
</evidence>
<dbReference type="Pfam" id="PF04547">
    <property type="entry name" value="Anoctamin"/>
    <property type="match status" value="1"/>
</dbReference>
<evidence type="ECO:0000256" key="2">
    <source>
        <dbReference type="ARBA" id="ARBA00022692"/>
    </source>
</evidence>
<dbReference type="InterPro" id="IPR007632">
    <property type="entry name" value="Anoctamin"/>
</dbReference>
<dbReference type="PANTHER" id="PTHR12308:SF73">
    <property type="entry name" value="ANOCTAMIN"/>
    <property type="match status" value="1"/>
</dbReference>
<dbReference type="AlphaFoldDB" id="A0A8T1WV71"/>
<feature type="region of interest" description="Disordered" evidence="5">
    <location>
        <begin position="1059"/>
        <end position="1078"/>
    </location>
</feature>
<accession>A0A8T1WV71</accession>
<sequence>MVNKAKKNLVVPSTEAELSKLSDGPEAENESNEHLETAELVNAGWKNYRNESPLFAAVLYLQEKAVTMFATALSPSSLRWELQNVNVEGSSLHHVVSGASRQILNIEHQSARPEYVMIFDGVKKKQFKESIIETLREESSLAPSLVATRAGKREVDDSTCKKKKRTDYLVLGATDEVLIQQAQVLQLKVKHRGSSTRSKYDVGSPELFESFRSLQRQQVIHSIIQRKINLKKHLQNGNIMTIFPLHDEIGCRNIVRHWGYTDDSHRVFQPFAGNSLEEFVFERKKHQYEMLWPLLTYFGEKHTFYYAFVAFYTVWLLPIALLGVICQTLWLVDNASFMPPLFAIVVSIWATLLVERWKRKRSEIQRKFGHFRRNRSEGMPGFYGDFQVESTLQRANATVDVKFPRALQLARIYSGIPLLLIMGVGVVAIFVVVKANIMSSTVVHNTIPWLPMFLVPYVVPLLNAVSMLLLDNLYTRLAQALTKWENHRTVWQFESMLAVKLFWFKFLNAFISLFWIAFVDQNAVALRKQLLIVMGVRQLWNSIMRDLVPTFIVRYRWKQAGFRFRSASRKAHWWSSASHEWYNAELSTPVAIASEIQAPPPFVLLQELMYPHDFLMGKQMEAVLQFGYITMFVSVLPVAPLLALLSNAVAMRLEVLSCTRAKQRPPFESETEVSSFMNILEFMSFAAVAVNCAVLFFTTRTDFESLVRVVAPGWTEEFAKPDNTKIYVKELWILLVIEHVVLGMKALLSLTIDDSASWVRLDEDQSDEEEKKRMLGTTRQGEIDPSSLSLQTDSQTLSNKDSTNQQAGTDSSLKSSKFNEALAKQYAIALQQREEALQREQIAVQKLEEWMKCASITKVQTTSSAHVNTLATMELSPSGIIAQTIASSVNAAETRSSLKPLTTREELLVIRGHCFLCSALRDLKKEPAKRCLSCHVASCLPCDEILHLDDLGVNEAPHFRVKTFVAELHNQEYATGKLTYADMVDSHATALAKRKRERSAKYEELRQCVDNFVTKYRRSEDPARQKQTTDEVLERCSINVRVALRYLRNFERQQLYQNSSNPVVTSAHTTASVEPKKA</sequence>
<organism evidence="8 9">
    <name type="scientific">Phytophthora boehmeriae</name>
    <dbReference type="NCBI Taxonomy" id="109152"/>
    <lineage>
        <taxon>Eukaryota</taxon>
        <taxon>Sar</taxon>
        <taxon>Stramenopiles</taxon>
        <taxon>Oomycota</taxon>
        <taxon>Peronosporomycetes</taxon>
        <taxon>Peronosporales</taxon>
        <taxon>Peronosporaceae</taxon>
        <taxon>Phytophthora</taxon>
    </lineage>
</organism>
<evidence type="ECO:0000256" key="3">
    <source>
        <dbReference type="ARBA" id="ARBA00022989"/>
    </source>
</evidence>
<feature type="domain" description="Anoctamin transmembrane" evidence="7">
    <location>
        <begin position="296"/>
        <end position="763"/>
    </location>
</feature>
<feature type="transmembrane region" description="Helical" evidence="6">
    <location>
        <begin position="626"/>
        <end position="645"/>
    </location>
</feature>
<evidence type="ECO:0000256" key="4">
    <source>
        <dbReference type="ARBA" id="ARBA00023136"/>
    </source>
</evidence>
<evidence type="ECO:0000256" key="5">
    <source>
        <dbReference type="SAM" id="MobiDB-lite"/>
    </source>
</evidence>
<feature type="region of interest" description="Disordered" evidence="5">
    <location>
        <begin position="1"/>
        <end position="33"/>
    </location>
</feature>
<dbReference type="GO" id="GO:0005254">
    <property type="term" value="F:chloride channel activity"/>
    <property type="evidence" value="ECO:0007669"/>
    <property type="project" value="TreeGrafter"/>
</dbReference>
<evidence type="ECO:0000256" key="1">
    <source>
        <dbReference type="ARBA" id="ARBA00004141"/>
    </source>
</evidence>
<dbReference type="EMBL" id="JAGDFL010000111">
    <property type="protein sequence ID" value="KAG7397475.1"/>
    <property type="molecule type" value="Genomic_DNA"/>
</dbReference>
<protein>
    <recommendedName>
        <fullName evidence="7">Anoctamin transmembrane domain-containing protein</fullName>
    </recommendedName>
</protein>
<reference evidence="8" key="1">
    <citation type="submission" date="2021-02" db="EMBL/GenBank/DDBJ databases">
        <authorList>
            <person name="Palmer J.M."/>
        </authorList>
    </citation>
    <scope>NUCLEOTIDE SEQUENCE</scope>
    <source>
        <strain evidence="8">SCRP23</strain>
    </source>
</reference>
<evidence type="ECO:0000259" key="7">
    <source>
        <dbReference type="Pfam" id="PF04547"/>
    </source>
</evidence>
<keyword evidence="4 6" id="KW-0472">Membrane</keyword>
<feature type="transmembrane region" description="Helical" evidence="6">
    <location>
        <begin position="453"/>
        <end position="474"/>
    </location>
</feature>
<gene>
    <name evidence="8" type="ORF">PHYBOEH_000695</name>
</gene>
<feature type="transmembrane region" description="Helical" evidence="6">
    <location>
        <begin position="676"/>
        <end position="698"/>
    </location>
</feature>
<evidence type="ECO:0000313" key="8">
    <source>
        <dbReference type="EMBL" id="KAG7397475.1"/>
    </source>
</evidence>
<keyword evidence="2 6" id="KW-0812">Transmembrane</keyword>